<dbReference type="InterPro" id="IPR039299">
    <property type="entry name" value="SEOA"/>
</dbReference>
<dbReference type="PANTHER" id="PTHR33232:SF9">
    <property type="entry name" value="PROTEIN SIEVE ELEMENT OCCLUSION B"/>
    <property type="match status" value="1"/>
</dbReference>
<gene>
    <name evidence="2" type="ORF">EUGRSUZ_H04052</name>
</gene>
<feature type="domain" description="Sieve element occlusion N-terminal" evidence="1">
    <location>
        <begin position="46"/>
        <end position="296"/>
    </location>
</feature>
<dbReference type="GO" id="GO:0010088">
    <property type="term" value="P:phloem development"/>
    <property type="evidence" value="ECO:0007669"/>
    <property type="project" value="InterPro"/>
</dbReference>
<evidence type="ECO:0000259" key="1">
    <source>
        <dbReference type="Pfam" id="PF14576"/>
    </source>
</evidence>
<dbReference type="STRING" id="71139.A0A059B6L4"/>
<dbReference type="AlphaFoldDB" id="A0A059B6L4"/>
<dbReference type="EMBL" id="KK198760">
    <property type="protein sequence ID" value="KCW61300.1"/>
    <property type="molecule type" value="Genomic_DNA"/>
</dbReference>
<proteinExistence type="predicted"/>
<dbReference type="InterPro" id="IPR027942">
    <property type="entry name" value="SEO_N"/>
</dbReference>
<organism evidence="2">
    <name type="scientific">Eucalyptus grandis</name>
    <name type="common">Flooded gum</name>
    <dbReference type="NCBI Taxonomy" id="71139"/>
    <lineage>
        <taxon>Eukaryota</taxon>
        <taxon>Viridiplantae</taxon>
        <taxon>Streptophyta</taxon>
        <taxon>Embryophyta</taxon>
        <taxon>Tracheophyta</taxon>
        <taxon>Spermatophyta</taxon>
        <taxon>Magnoliopsida</taxon>
        <taxon>eudicotyledons</taxon>
        <taxon>Gunneridae</taxon>
        <taxon>Pentapetalae</taxon>
        <taxon>rosids</taxon>
        <taxon>malvids</taxon>
        <taxon>Myrtales</taxon>
        <taxon>Myrtaceae</taxon>
        <taxon>Myrtoideae</taxon>
        <taxon>Eucalypteae</taxon>
        <taxon>Eucalyptus</taxon>
    </lineage>
</organism>
<name>A0A059B6L4_EUCGR</name>
<dbReference type="Gramene" id="KCW61300">
    <property type="protein sequence ID" value="KCW61300"/>
    <property type="gene ID" value="EUGRSUZ_H04052"/>
</dbReference>
<dbReference type="InParanoid" id="A0A059B6L4"/>
<dbReference type="PANTHER" id="PTHR33232">
    <property type="entry name" value="PROTEIN SIEVE ELEMENT OCCLUSION B-LIKE"/>
    <property type="match status" value="1"/>
</dbReference>
<protein>
    <recommendedName>
        <fullName evidence="1">Sieve element occlusion N-terminal domain-containing protein</fullName>
    </recommendedName>
</protein>
<evidence type="ECO:0000313" key="2">
    <source>
        <dbReference type="EMBL" id="KCW61300.1"/>
    </source>
</evidence>
<accession>A0A059B6L4</accession>
<sequence length="677" mass="75853">METLALSNSSRGGSSGHRTNISGGFGIIHHIDIHQFIEKLSYDSTNEAKCNANELLKIISNILTSAIELVRGDSNTQKVPMHASETIISSDISHLINWICCQMTCEATRGENLGEILPMIFQKLSSYQWTTQVLLVLAAFSLHYGEFWYICRAPSDGGNALSTCLLKGLISLKKKLWSEKNMKTAITTLNNVVHDLLELVTSLVGLYKLHEQHRVKHVPGLESFGEIPTWSCETIIAILVTGNYFARLVNADDKFAESELENLVASVSHLKSTVLQKVEGCKRRIAQMEEYQKYAKKVEAPVDIVDFLKSLLAAKASSRDPIVTGPNNTPVKLESFRKKKGLLIISGLEISADDAATLKRIHDHLKHSQTEKETHYEFVWIPILDAKPPNNSEALFKSLMPWAFKVDPRKMNVLAPKYIETEWGFRRETMVVVLDSHGWVENLNFMHMVRIWGTFVFQETWKDPFNWVQLVITPTVPREKLVVIKTAYTLFYGGTAAMKSDIAPEIPHLSMVHIKDTKGFFIRLRSCLISRLEAVKINPGKINPLIDPIVCEMCEAYKACHIGGFAILTKGPDLQKQHISLFDAASTLANDLKRVKELVDKDKGIDLAEAFKKKEPGVQELSGRKHFYVPHYHGLGDLCCPDDSWKVSYDLSFTCCHSGSDQGGARQAKSSTDANAK</sequence>
<dbReference type="eggNOG" id="ENOG502QRW8">
    <property type="taxonomic scope" value="Eukaryota"/>
</dbReference>
<reference evidence="2" key="1">
    <citation type="submission" date="2013-07" db="EMBL/GenBank/DDBJ databases">
        <title>The genome of Eucalyptus grandis.</title>
        <authorList>
            <person name="Schmutz J."/>
            <person name="Hayes R."/>
            <person name="Myburg A."/>
            <person name="Tuskan G."/>
            <person name="Grattapaglia D."/>
            <person name="Rokhsar D.S."/>
        </authorList>
    </citation>
    <scope>NUCLEOTIDE SEQUENCE</scope>
    <source>
        <tissue evidence="2">Leaf extractions</tissue>
    </source>
</reference>
<dbReference type="Pfam" id="PF14576">
    <property type="entry name" value="SEO_N"/>
    <property type="match status" value="1"/>
</dbReference>